<evidence type="ECO:0000313" key="2">
    <source>
        <dbReference type="Proteomes" id="UP000218505"/>
    </source>
</evidence>
<dbReference type="AlphaFoldDB" id="A0A290Z5C2"/>
<keyword evidence="2" id="KW-1185">Reference proteome</keyword>
<sequence>MKVGTKLVVIATAVAAVAAGAVWALLDEVREHEAPLDPAALIEATTVTDFRRVTVVDQTLPAELVSYAIFVGPRTAAAPDVRIADRDEPFTAGATVPEEWQGALEEVSNARLRADCWSDVLRFLPGQPPDEQLKSWKVEESEVSDARLGKKDIIYVRIVCGRERR</sequence>
<organism evidence="1 2">
    <name type="scientific">Actinosynnema pretiosum</name>
    <dbReference type="NCBI Taxonomy" id="42197"/>
    <lineage>
        <taxon>Bacteria</taxon>
        <taxon>Bacillati</taxon>
        <taxon>Actinomycetota</taxon>
        <taxon>Actinomycetes</taxon>
        <taxon>Pseudonocardiales</taxon>
        <taxon>Pseudonocardiaceae</taxon>
        <taxon>Actinosynnema</taxon>
    </lineage>
</organism>
<proteinExistence type="predicted"/>
<dbReference type="Proteomes" id="UP000218505">
    <property type="component" value="Chromosome"/>
</dbReference>
<name>A0A290Z5C2_9PSEU</name>
<protein>
    <submittedName>
        <fullName evidence="1">Uncharacterized protein</fullName>
    </submittedName>
</protein>
<dbReference type="KEGG" id="apre:CNX65_13605"/>
<dbReference type="RefSeq" id="WP_096493115.1">
    <property type="nucleotide sequence ID" value="NZ_CP023445.1"/>
</dbReference>
<evidence type="ECO:0000313" key="1">
    <source>
        <dbReference type="EMBL" id="ATE54198.1"/>
    </source>
</evidence>
<dbReference type="EMBL" id="CP023445">
    <property type="protein sequence ID" value="ATE54198.1"/>
    <property type="molecule type" value="Genomic_DNA"/>
</dbReference>
<reference evidence="1" key="1">
    <citation type="submission" date="2017-09" db="EMBL/GenBank/DDBJ databases">
        <title>Complete Genome Sequence of ansamitocin-producing Bacterium Actinosynnema pretiosum X47.</title>
        <authorList>
            <person name="Cao G."/>
            <person name="Zong G."/>
            <person name="Zhong C."/>
            <person name="Fu J."/>
        </authorList>
    </citation>
    <scope>NUCLEOTIDE SEQUENCE [LARGE SCALE GENOMIC DNA]</scope>
    <source>
        <strain evidence="1">X47</strain>
    </source>
</reference>
<gene>
    <name evidence="1" type="ORF">CNX65_13605</name>
</gene>
<accession>A0A290Z5C2</accession>